<sequence>MEYRTYFMTSRGDYLRCGDGMPSYLTKSHTGALTQAPHRSRVGDANTTGGAWRNL</sequence>
<dbReference type="EMBL" id="BMVP01000016">
    <property type="protein sequence ID" value="GHB79307.1"/>
    <property type="molecule type" value="Genomic_DNA"/>
</dbReference>
<keyword evidence="3" id="KW-1185">Reference proteome</keyword>
<feature type="region of interest" description="Disordered" evidence="1">
    <location>
        <begin position="29"/>
        <end position="55"/>
    </location>
</feature>
<gene>
    <name evidence="2" type="ORF">GCM10010347_57340</name>
</gene>
<evidence type="ECO:0000313" key="2">
    <source>
        <dbReference type="EMBL" id="GHB79307.1"/>
    </source>
</evidence>
<protein>
    <submittedName>
        <fullName evidence="2">Uncharacterized protein</fullName>
    </submittedName>
</protein>
<accession>A0ABQ3F501</accession>
<evidence type="ECO:0000256" key="1">
    <source>
        <dbReference type="SAM" id="MobiDB-lite"/>
    </source>
</evidence>
<dbReference type="Proteomes" id="UP000642673">
    <property type="component" value="Unassembled WGS sequence"/>
</dbReference>
<comment type="caution">
    <text evidence="2">The sequence shown here is derived from an EMBL/GenBank/DDBJ whole genome shotgun (WGS) entry which is preliminary data.</text>
</comment>
<evidence type="ECO:0000313" key="3">
    <source>
        <dbReference type="Proteomes" id="UP000642673"/>
    </source>
</evidence>
<organism evidence="2 3">
    <name type="scientific">Streptomyces cirratus</name>
    <dbReference type="NCBI Taxonomy" id="68187"/>
    <lineage>
        <taxon>Bacteria</taxon>
        <taxon>Bacillati</taxon>
        <taxon>Actinomycetota</taxon>
        <taxon>Actinomycetes</taxon>
        <taxon>Kitasatosporales</taxon>
        <taxon>Streptomycetaceae</taxon>
        <taxon>Streptomyces</taxon>
    </lineage>
</organism>
<name>A0ABQ3F501_9ACTN</name>
<reference evidence="3" key="1">
    <citation type="journal article" date="2019" name="Int. J. Syst. Evol. Microbiol.">
        <title>The Global Catalogue of Microorganisms (GCM) 10K type strain sequencing project: providing services to taxonomists for standard genome sequencing and annotation.</title>
        <authorList>
            <consortium name="The Broad Institute Genomics Platform"/>
            <consortium name="The Broad Institute Genome Sequencing Center for Infectious Disease"/>
            <person name="Wu L."/>
            <person name="Ma J."/>
        </authorList>
    </citation>
    <scope>NUCLEOTIDE SEQUENCE [LARGE SCALE GENOMIC DNA]</scope>
    <source>
        <strain evidence="3">JCM 4738</strain>
    </source>
</reference>
<proteinExistence type="predicted"/>